<gene>
    <name evidence="1" type="ORF">TTHERM_01100570</name>
</gene>
<reference evidence="2" key="1">
    <citation type="journal article" date="2006" name="PLoS Biol.">
        <title>Macronuclear genome sequence of the ciliate Tetrahymena thermophila, a model eukaryote.</title>
        <authorList>
            <person name="Eisen J.A."/>
            <person name="Coyne R.S."/>
            <person name="Wu M."/>
            <person name="Wu D."/>
            <person name="Thiagarajan M."/>
            <person name="Wortman J.R."/>
            <person name="Badger J.H."/>
            <person name="Ren Q."/>
            <person name="Amedeo P."/>
            <person name="Jones K.M."/>
            <person name="Tallon L.J."/>
            <person name="Delcher A.L."/>
            <person name="Salzberg S.L."/>
            <person name="Silva J.C."/>
            <person name="Haas B.J."/>
            <person name="Majoros W.H."/>
            <person name="Farzad M."/>
            <person name="Carlton J.M."/>
            <person name="Smith R.K. Jr."/>
            <person name="Garg J."/>
            <person name="Pearlman R.E."/>
            <person name="Karrer K.M."/>
            <person name="Sun L."/>
            <person name="Manning G."/>
            <person name="Elde N.C."/>
            <person name="Turkewitz A.P."/>
            <person name="Asai D.J."/>
            <person name="Wilkes D.E."/>
            <person name="Wang Y."/>
            <person name="Cai H."/>
            <person name="Collins K."/>
            <person name="Stewart B.A."/>
            <person name="Lee S.R."/>
            <person name="Wilamowska K."/>
            <person name="Weinberg Z."/>
            <person name="Ruzzo W.L."/>
            <person name="Wloga D."/>
            <person name="Gaertig J."/>
            <person name="Frankel J."/>
            <person name="Tsao C.-C."/>
            <person name="Gorovsky M.A."/>
            <person name="Keeling P.J."/>
            <person name="Waller R.F."/>
            <person name="Patron N.J."/>
            <person name="Cherry J.M."/>
            <person name="Stover N.A."/>
            <person name="Krieger C.J."/>
            <person name="del Toro C."/>
            <person name="Ryder H.F."/>
            <person name="Williamson S.C."/>
            <person name="Barbeau R.A."/>
            <person name="Hamilton E.P."/>
            <person name="Orias E."/>
        </authorList>
    </citation>
    <scope>NUCLEOTIDE SEQUENCE [LARGE SCALE GENOMIC DNA]</scope>
    <source>
        <strain evidence="2">SB210</strain>
    </source>
</reference>
<organism evidence="1 2">
    <name type="scientific">Tetrahymena thermophila (strain SB210)</name>
    <dbReference type="NCBI Taxonomy" id="312017"/>
    <lineage>
        <taxon>Eukaryota</taxon>
        <taxon>Sar</taxon>
        <taxon>Alveolata</taxon>
        <taxon>Ciliophora</taxon>
        <taxon>Intramacronucleata</taxon>
        <taxon>Oligohymenophorea</taxon>
        <taxon>Hymenostomatida</taxon>
        <taxon>Tetrahymenina</taxon>
        <taxon>Tetrahymenidae</taxon>
        <taxon>Tetrahymena</taxon>
    </lineage>
</organism>
<dbReference type="Proteomes" id="UP000009168">
    <property type="component" value="Unassembled WGS sequence"/>
</dbReference>
<sequence>KKKNSELTIKNSVNNQFKYSFYLLYNRNQQINKQSMQQVNQITLDNSGLSKADEFSIDPIQQQIPETLVKQDYSLQQLEKIHLTSIGMREMRELTNTIRLQTSQI</sequence>
<dbReference type="EMBL" id="GG662486">
    <property type="protein sequence ID" value="EAR82649.2"/>
    <property type="molecule type" value="Genomic_DNA"/>
</dbReference>
<evidence type="ECO:0000313" key="1">
    <source>
        <dbReference type="EMBL" id="EAR82649.2"/>
    </source>
</evidence>
<keyword evidence="2" id="KW-1185">Reference proteome</keyword>
<dbReference type="AlphaFoldDB" id="Q22BF5"/>
<name>Q22BF5_TETTS</name>
<proteinExistence type="predicted"/>
<feature type="non-terminal residue" evidence="1">
    <location>
        <position position="1"/>
    </location>
</feature>
<protein>
    <submittedName>
        <fullName evidence="1">Uncharacterized protein</fullName>
    </submittedName>
</protein>
<dbReference type="RefSeq" id="XP_001030312.2">
    <property type="nucleotide sequence ID" value="XM_001030312.2"/>
</dbReference>
<dbReference type="GeneID" id="7830128"/>
<dbReference type="HOGENOM" id="CLU_2763482_0_0_1"/>
<dbReference type="KEGG" id="tet:TTHERM_01100570"/>
<evidence type="ECO:0000313" key="2">
    <source>
        <dbReference type="Proteomes" id="UP000009168"/>
    </source>
</evidence>
<dbReference type="InParanoid" id="Q22BF5"/>
<accession>Q22BF5</accession>